<dbReference type="Gene3D" id="3.60.130.10">
    <property type="entry name" value="Clavaminate synthase-like"/>
    <property type="match status" value="1"/>
</dbReference>
<dbReference type="EMBL" id="JBBKZV010000030">
    <property type="protein sequence ID" value="MEJ8826173.1"/>
    <property type="molecule type" value="Genomic_DNA"/>
</dbReference>
<comment type="caution">
    <text evidence="7">The sequence shown here is derived from an EMBL/GenBank/DDBJ whole genome shotgun (WGS) entry which is preliminary data.</text>
</comment>
<protein>
    <submittedName>
        <fullName evidence="7">TauD/TfdA family dioxygenase</fullName>
        <ecNumber evidence="7">1.14.11.-</ecNumber>
    </submittedName>
</protein>
<keyword evidence="4 7" id="KW-0560">Oxidoreductase</keyword>
<evidence type="ECO:0000259" key="6">
    <source>
        <dbReference type="Pfam" id="PF02668"/>
    </source>
</evidence>
<dbReference type="RefSeq" id="WP_340367212.1">
    <property type="nucleotide sequence ID" value="NZ_JBBKZV010000030.1"/>
</dbReference>
<keyword evidence="3 7" id="KW-0223">Dioxygenase</keyword>
<dbReference type="PANTHER" id="PTHR30468">
    <property type="entry name" value="ALPHA-KETOGLUTARATE-DEPENDENT SULFONATE DIOXYGENASE"/>
    <property type="match status" value="1"/>
</dbReference>
<feature type="domain" description="TauD/TfdA-like" evidence="6">
    <location>
        <begin position="5"/>
        <end position="278"/>
    </location>
</feature>
<dbReference type="GO" id="GO:0051213">
    <property type="term" value="F:dioxygenase activity"/>
    <property type="evidence" value="ECO:0007669"/>
    <property type="project" value="UniProtKB-KW"/>
</dbReference>
<keyword evidence="8" id="KW-1185">Reference proteome</keyword>
<dbReference type="InterPro" id="IPR003819">
    <property type="entry name" value="TauD/TfdA-like"/>
</dbReference>
<comment type="similarity">
    <text evidence="1">Belongs to the TfdA dioxygenase family.</text>
</comment>
<evidence type="ECO:0000256" key="2">
    <source>
        <dbReference type="ARBA" id="ARBA00022723"/>
    </source>
</evidence>
<evidence type="ECO:0000256" key="3">
    <source>
        <dbReference type="ARBA" id="ARBA00022964"/>
    </source>
</evidence>
<dbReference type="EC" id="1.14.11.-" evidence="7"/>
<name>A0ABU8W9D7_9BURK</name>
<evidence type="ECO:0000256" key="4">
    <source>
        <dbReference type="ARBA" id="ARBA00023002"/>
    </source>
</evidence>
<reference evidence="7 8" key="1">
    <citation type="submission" date="2024-03" db="EMBL/GenBank/DDBJ databases">
        <title>Novel species of the genus Variovorax.</title>
        <authorList>
            <person name="Liu Q."/>
            <person name="Xin Y.-H."/>
        </authorList>
    </citation>
    <scope>NUCLEOTIDE SEQUENCE [LARGE SCALE GENOMIC DNA]</scope>
    <source>
        <strain evidence="7 8">KACC 18501</strain>
    </source>
</reference>
<keyword evidence="5" id="KW-0408">Iron</keyword>
<gene>
    <name evidence="7" type="ORF">WKW80_29805</name>
</gene>
<proteinExistence type="inferred from homology"/>
<dbReference type="PANTHER" id="PTHR30468:SF1">
    <property type="entry name" value="ALPHA-KETOGLUTARATE-DEPENDENT SULFONATE DIOXYGENASE"/>
    <property type="match status" value="1"/>
</dbReference>
<evidence type="ECO:0000256" key="1">
    <source>
        <dbReference type="ARBA" id="ARBA00005896"/>
    </source>
</evidence>
<dbReference type="Pfam" id="PF02668">
    <property type="entry name" value="TauD"/>
    <property type="match status" value="1"/>
</dbReference>
<sequence length="303" mass="34359">MKVKRVTNTFVGEVTDFRISVDSVRAYRGEIAKLFLEHKVLVFRDQDISIEDFVEFGTIFGKAEEHHVRAMRHPKISTLTMLSNQSEKGRNDVMKYFGDGWHADSSYKPVTAGATMLIGTEIPSAGGDTLFANLEAAYEDIPEHEKEFLRSLRLRHQYRWSPNRDDPWARWKFVGEAERRDTPEVVHPLVKQHPETGAESLHIAPRIIGSVIGIEGLSQEDSDKLIDSLIAHATKSEYVHCHKWRPFDVVVWDNRSLLHSATTKDLPQDQVRRLLRITTTGASLMGVTPEAGVTTVVLDEEFA</sequence>
<dbReference type="Proteomes" id="UP001363010">
    <property type="component" value="Unassembled WGS sequence"/>
</dbReference>
<evidence type="ECO:0000256" key="5">
    <source>
        <dbReference type="ARBA" id="ARBA00023004"/>
    </source>
</evidence>
<evidence type="ECO:0000313" key="7">
    <source>
        <dbReference type="EMBL" id="MEJ8826173.1"/>
    </source>
</evidence>
<keyword evidence="2" id="KW-0479">Metal-binding</keyword>
<evidence type="ECO:0000313" key="8">
    <source>
        <dbReference type="Proteomes" id="UP001363010"/>
    </source>
</evidence>
<dbReference type="InterPro" id="IPR042098">
    <property type="entry name" value="TauD-like_sf"/>
</dbReference>
<organism evidence="7 8">
    <name type="scientific">Variovorax humicola</name>
    <dbReference type="NCBI Taxonomy" id="1769758"/>
    <lineage>
        <taxon>Bacteria</taxon>
        <taxon>Pseudomonadati</taxon>
        <taxon>Pseudomonadota</taxon>
        <taxon>Betaproteobacteria</taxon>
        <taxon>Burkholderiales</taxon>
        <taxon>Comamonadaceae</taxon>
        <taxon>Variovorax</taxon>
    </lineage>
</organism>
<dbReference type="InterPro" id="IPR051323">
    <property type="entry name" value="AtsK-like"/>
</dbReference>
<dbReference type="SUPFAM" id="SSF51197">
    <property type="entry name" value="Clavaminate synthase-like"/>
    <property type="match status" value="1"/>
</dbReference>
<accession>A0ABU8W9D7</accession>